<comment type="caution">
    <text evidence="1">The sequence shown here is derived from an EMBL/GenBank/DDBJ whole genome shotgun (WGS) entry which is preliminary data.</text>
</comment>
<name>A0A0C1CYT8_9FLAO</name>
<organism evidence="1 2">
    <name type="scientific">Kaistella jeonii</name>
    <dbReference type="NCBI Taxonomy" id="266749"/>
    <lineage>
        <taxon>Bacteria</taxon>
        <taxon>Pseudomonadati</taxon>
        <taxon>Bacteroidota</taxon>
        <taxon>Flavobacteriia</taxon>
        <taxon>Flavobacteriales</taxon>
        <taxon>Weeksellaceae</taxon>
        <taxon>Chryseobacterium group</taxon>
        <taxon>Kaistella</taxon>
    </lineage>
</organism>
<dbReference type="Proteomes" id="UP000031473">
    <property type="component" value="Unassembled WGS sequence"/>
</dbReference>
<dbReference type="RefSeq" id="WP_039348583.1">
    <property type="nucleotide sequence ID" value="NZ_FOLA01000003.1"/>
</dbReference>
<accession>A0A0C1CYT8</accession>
<dbReference type="EMBL" id="JSYL01000002">
    <property type="protein sequence ID" value="KIA89591.1"/>
    <property type="molecule type" value="Genomic_DNA"/>
</dbReference>
<keyword evidence="2" id="KW-1185">Reference proteome</keyword>
<dbReference type="STRING" id="266749.SAMN05421876_103327"/>
<sequence>MKNKKNLIIEAFEQLDANMLDVLLNDDQPYQDVPKDMFVDELKRYFSEMKTSNYSKFDYKAYKGVCQNCSKGKTGYSFINSEGHSFMSLVFEESENDYTDIYNCGSFCTEGKEIEEEMTGISFYKDDEVNYIPTAENILEEKRCNSAFAELQREITTEGILSKQFYNPWTEKYGDIDDISRVFTGEIYRYHLKIKYEISTLKFISRILPLENLAKSYWQEFMAFPIVNRELIQDWLIKCDKDLEYLKYGFGDKANFLAGYFEDRNLKIDLQEFYFYHNVAAILSKYFDWIPETDLPIETFESEGDFEFPF</sequence>
<dbReference type="AlphaFoldDB" id="A0A0C1CYT8"/>
<dbReference type="OrthoDB" id="1274798at2"/>
<reference evidence="1 2" key="1">
    <citation type="submission" date="2014-10" db="EMBL/GenBank/DDBJ databases">
        <title>Kaistella jeonii genome.</title>
        <authorList>
            <person name="Clayton J.T."/>
            <person name="Newman J.D."/>
        </authorList>
    </citation>
    <scope>NUCLEOTIDE SEQUENCE [LARGE SCALE GENOMIC DNA]</scope>
    <source>
        <strain evidence="1 2">DSM 17048</strain>
    </source>
</reference>
<evidence type="ECO:0000313" key="2">
    <source>
        <dbReference type="Proteomes" id="UP000031473"/>
    </source>
</evidence>
<protein>
    <submittedName>
        <fullName evidence="1">Uncharacterized protein</fullName>
    </submittedName>
</protein>
<proteinExistence type="predicted"/>
<evidence type="ECO:0000313" key="1">
    <source>
        <dbReference type="EMBL" id="KIA89591.1"/>
    </source>
</evidence>
<gene>
    <name evidence="1" type="ORF">OA86_02865</name>
</gene>